<name>A0A263BXH4_9BACI</name>
<dbReference type="PROSITE" id="PS51257">
    <property type="entry name" value="PROKAR_LIPOPROTEIN"/>
    <property type="match status" value="1"/>
</dbReference>
<dbReference type="Gene3D" id="1.20.120.570">
    <property type="entry name" value="YkyA-like"/>
    <property type="match status" value="1"/>
</dbReference>
<evidence type="ECO:0000313" key="2">
    <source>
        <dbReference type="EMBL" id="OZM58425.1"/>
    </source>
</evidence>
<keyword evidence="3" id="KW-1185">Reference proteome</keyword>
<dbReference type="Pfam" id="PF10368">
    <property type="entry name" value="YkyA"/>
    <property type="match status" value="1"/>
</dbReference>
<dbReference type="InterPro" id="IPR036785">
    <property type="entry name" value="YkyA-like_sf"/>
</dbReference>
<feature type="signal peptide" evidence="1">
    <location>
        <begin position="1"/>
        <end position="25"/>
    </location>
</feature>
<protein>
    <recommendedName>
        <fullName evidence="4">Cell-wall binding lipoprotein</fullName>
    </recommendedName>
</protein>
<keyword evidence="1" id="KW-0732">Signal</keyword>
<evidence type="ECO:0000313" key="3">
    <source>
        <dbReference type="Proteomes" id="UP000217083"/>
    </source>
</evidence>
<dbReference type="EMBL" id="NPIA01000001">
    <property type="protein sequence ID" value="OZM58425.1"/>
    <property type="molecule type" value="Genomic_DNA"/>
</dbReference>
<dbReference type="SUPFAM" id="SSF140423">
    <property type="entry name" value="MW0975(SA0943)-like"/>
    <property type="match status" value="1"/>
</dbReference>
<dbReference type="InterPro" id="IPR019454">
    <property type="entry name" value="Lipoprot_YkyA-like"/>
</dbReference>
<dbReference type="AlphaFoldDB" id="A0A263BXH4"/>
<gene>
    <name evidence="2" type="ORF">CIB95_02330</name>
</gene>
<evidence type="ECO:0008006" key="4">
    <source>
        <dbReference type="Google" id="ProtNLM"/>
    </source>
</evidence>
<comment type="caution">
    <text evidence="2">The sequence shown here is derived from an EMBL/GenBank/DDBJ whole genome shotgun (WGS) entry which is preliminary data.</text>
</comment>
<proteinExistence type="predicted"/>
<evidence type="ECO:0000256" key="1">
    <source>
        <dbReference type="SAM" id="SignalP"/>
    </source>
</evidence>
<dbReference type="Proteomes" id="UP000217083">
    <property type="component" value="Unassembled WGS sequence"/>
</dbReference>
<accession>A0A263BXH4</accession>
<reference evidence="2 3" key="2">
    <citation type="submission" date="2017-09" db="EMBL/GenBank/DDBJ databases">
        <title>Bacillus patelloidae sp. nov., isolated from the intestinal tract of a marine limpet.</title>
        <authorList>
            <person name="Liu R."/>
            <person name="Dong C."/>
            <person name="Shao Z."/>
        </authorList>
    </citation>
    <scope>NUCLEOTIDE SEQUENCE [LARGE SCALE GENOMIC DNA]</scope>
    <source>
        <strain evidence="2 3">SA5d-4</strain>
    </source>
</reference>
<organism evidence="2 3">
    <name type="scientific">Lottiidibacillus patelloidae</name>
    <dbReference type="NCBI Taxonomy" id="2670334"/>
    <lineage>
        <taxon>Bacteria</taxon>
        <taxon>Bacillati</taxon>
        <taxon>Bacillota</taxon>
        <taxon>Bacilli</taxon>
        <taxon>Bacillales</taxon>
        <taxon>Bacillaceae</taxon>
        <taxon>Lottiidibacillus</taxon>
    </lineage>
</organism>
<sequence>MEAPKMKQKMLKFVGLFLAIGLLSACNQDDQVVEQMMDKLEKAAEVEADFAAQQEPLVELETKEQALYEQMKELGLGEIDEIIKLANEATTYADERKTLIAKEKQAIEASKAEFKEVYELVKQIEDETLKAKADAVVAEWDKRYNSYLDLNEKYNETIELDQEFYQLFQLEDIEMEEIQQIIESINKSYEEILNLKEEFNTHTSAYNDAKIEFYKAANIEVIIAGEQE</sequence>
<feature type="chain" id="PRO_5039223181" description="Cell-wall binding lipoprotein" evidence="1">
    <location>
        <begin position="26"/>
        <end position="228"/>
    </location>
</feature>
<reference evidence="3" key="1">
    <citation type="submission" date="2017-08" db="EMBL/GenBank/DDBJ databases">
        <authorList>
            <person name="Huang Z."/>
        </authorList>
    </citation>
    <scope>NUCLEOTIDE SEQUENCE [LARGE SCALE GENOMIC DNA]</scope>
    <source>
        <strain evidence="3">SA5d-4</strain>
    </source>
</reference>